<gene>
    <name evidence="1" type="ORF">J2Z44_002711</name>
</gene>
<protein>
    <submittedName>
        <fullName evidence="1">Uncharacterized protein</fullName>
    </submittedName>
</protein>
<dbReference type="EMBL" id="JAGGLL010000020">
    <property type="protein sequence ID" value="MBP2022886.1"/>
    <property type="molecule type" value="Genomic_DNA"/>
</dbReference>
<dbReference type="Proteomes" id="UP001519308">
    <property type="component" value="Unassembled WGS sequence"/>
</dbReference>
<name>A0ABS4K528_9CLOT</name>
<evidence type="ECO:0000313" key="2">
    <source>
        <dbReference type="Proteomes" id="UP001519308"/>
    </source>
</evidence>
<reference evidence="1 2" key="1">
    <citation type="submission" date="2021-03" db="EMBL/GenBank/DDBJ databases">
        <title>Genomic Encyclopedia of Type Strains, Phase IV (KMG-IV): sequencing the most valuable type-strain genomes for metagenomic binning, comparative biology and taxonomic classification.</title>
        <authorList>
            <person name="Goeker M."/>
        </authorList>
    </citation>
    <scope>NUCLEOTIDE SEQUENCE [LARGE SCALE GENOMIC DNA]</scope>
    <source>
        <strain evidence="1 2">DSM 28650</strain>
    </source>
</reference>
<sequence>MVGSHTFTEVFGIESLALKLKKSIKELEVVKLNERHYEANVKK</sequence>
<keyword evidence="2" id="KW-1185">Reference proteome</keyword>
<proteinExistence type="predicted"/>
<comment type="caution">
    <text evidence="1">The sequence shown here is derived from an EMBL/GenBank/DDBJ whole genome shotgun (WGS) entry which is preliminary data.</text>
</comment>
<evidence type="ECO:0000313" key="1">
    <source>
        <dbReference type="EMBL" id="MBP2022886.1"/>
    </source>
</evidence>
<organism evidence="1 2">
    <name type="scientific">Clostridium punense</name>
    <dbReference type="NCBI Taxonomy" id="1054297"/>
    <lineage>
        <taxon>Bacteria</taxon>
        <taxon>Bacillati</taxon>
        <taxon>Bacillota</taxon>
        <taxon>Clostridia</taxon>
        <taxon>Eubacteriales</taxon>
        <taxon>Clostridiaceae</taxon>
        <taxon>Clostridium</taxon>
    </lineage>
</organism>
<accession>A0ABS4K528</accession>